<evidence type="ECO:0000259" key="1">
    <source>
        <dbReference type="Pfam" id="PF01425"/>
    </source>
</evidence>
<dbReference type="AlphaFoldDB" id="A0A1T5M2K1"/>
<proteinExistence type="predicted"/>
<organism evidence="2 3">
    <name type="scientific">Ohtaekwangia koreensis</name>
    <dbReference type="NCBI Taxonomy" id="688867"/>
    <lineage>
        <taxon>Bacteria</taxon>
        <taxon>Pseudomonadati</taxon>
        <taxon>Bacteroidota</taxon>
        <taxon>Cytophagia</taxon>
        <taxon>Cytophagales</taxon>
        <taxon>Fulvivirgaceae</taxon>
        <taxon>Ohtaekwangia</taxon>
    </lineage>
</organism>
<dbReference type="STRING" id="688867.SAMN05660236_4168"/>
<dbReference type="InterPro" id="IPR023631">
    <property type="entry name" value="Amidase_dom"/>
</dbReference>
<dbReference type="NCBIfam" id="NF006006">
    <property type="entry name" value="PRK08137.1"/>
    <property type="match status" value="1"/>
</dbReference>
<dbReference type="Proteomes" id="UP000190961">
    <property type="component" value="Unassembled WGS sequence"/>
</dbReference>
<evidence type="ECO:0000313" key="3">
    <source>
        <dbReference type="Proteomes" id="UP000190961"/>
    </source>
</evidence>
<gene>
    <name evidence="2" type="ORF">SAMN05660236_4168</name>
</gene>
<name>A0A1T5M2K1_9BACT</name>
<accession>A0A1T5M2K1</accession>
<dbReference type="Pfam" id="PF01425">
    <property type="entry name" value="Amidase"/>
    <property type="match status" value="1"/>
</dbReference>
<dbReference type="PANTHER" id="PTHR42678:SF34">
    <property type="entry name" value="OS04G0183300 PROTEIN"/>
    <property type="match status" value="1"/>
</dbReference>
<dbReference type="Gene3D" id="3.90.1300.10">
    <property type="entry name" value="Amidase signature (AS) domain"/>
    <property type="match status" value="1"/>
</dbReference>
<keyword evidence="3" id="KW-1185">Reference proteome</keyword>
<dbReference type="InterPro" id="IPR036928">
    <property type="entry name" value="AS_sf"/>
</dbReference>
<feature type="domain" description="Amidase" evidence="1">
    <location>
        <begin position="44"/>
        <end position="491"/>
    </location>
</feature>
<dbReference type="PANTHER" id="PTHR42678">
    <property type="entry name" value="AMIDASE"/>
    <property type="match status" value="1"/>
</dbReference>
<dbReference type="SUPFAM" id="SSF75304">
    <property type="entry name" value="Amidase signature (AS) enzymes"/>
    <property type="match status" value="1"/>
</dbReference>
<protein>
    <submittedName>
        <fullName evidence="2">Amidase</fullName>
    </submittedName>
</protein>
<reference evidence="2 3" key="1">
    <citation type="submission" date="2017-02" db="EMBL/GenBank/DDBJ databases">
        <authorList>
            <person name="Peterson S.W."/>
        </authorList>
    </citation>
    <scope>NUCLEOTIDE SEQUENCE [LARGE SCALE GENOMIC DNA]</scope>
    <source>
        <strain evidence="2 3">DSM 25262</strain>
    </source>
</reference>
<evidence type="ECO:0000313" key="2">
    <source>
        <dbReference type="EMBL" id="SKC82383.1"/>
    </source>
</evidence>
<sequence length="513" mass="55427">MFWSCEPKRSESNAPAAEHAYLEEITIRQLQEGYRTNKYTITGVVKDYLARIDAIDKNGPKINAVICINPDALQIAETLEKEWKEGKIRGPLHGIPIILKDNIDTHDKMPTTAGAVVLRNSFASKDSWVARKLRDAGAIIIAKANLSEWANFRADMSSSGWSGVGGQTKNPYILDRNPCGSSSGSGAAVAASLCALAIGTETNGSIVCPANNNGIVGLKPTVGLISRSGIIPISFTQDTPGPMGRTVEDVAIALGILAGIDSSDSKTLNPDAIIHKDYTSFLKKDGLKGKRIGLLKDVSGYHAKVDTLMKQTVAYLKSQGAEIIEIEEPAGKGAGGPSFQVLLYEFKDGLTKYFASIPNAPVKDLQQLIAFNKKDSVELRYFDQKLLEMAHVKGDLESKEYKEALAAMHKATREDGIDKLIAQYKLDALMAPTGSPAWKTDLINGDHFMGGSSSLAAIAGYPAIAVPMGFIDELPVDVSFFGKAWSEPLLLEIAFAYEQGTKHRRAPRYIPGN</sequence>
<dbReference type="EMBL" id="FUZU01000003">
    <property type="protein sequence ID" value="SKC82383.1"/>
    <property type="molecule type" value="Genomic_DNA"/>
</dbReference>
<dbReference type="NCBIfam" id="NF005300">
    <property type="entry name" value="PRK06828.1"/>
    <property type="match status" value="1"/>
</dbReference>